<keyword evidence="3" id="KW-0175">Coiled coil</keyword>
<dbReference type="PRINTS" id="PR00007">
    <property type="entry name" value="COMPLEMNTC1Q"/>
</dbReference>
<sequence>MQTVIFVCVFGLCVQAILCDVTSDIISALKQQEGEIEFLKARIAQLEDNADQEKKQTENKLKAQETVINMLMADMKQATESYRNTTAGLNHNRRFVAEEPVAFSAVKTAEQANLGPDQTITFETVLFNGGGGYHPNTGYFIAPQSGVYMFSTSVLHRSQTLPFYGELTHNGKPVARIHADGGIWDSGSQTVIIEVQAGDDIWVRNIINSNELIHGNLFCSFSGVLLMQL</sequence>
<dbReference type="SUPFAM" id="SSF49842">
    <property type="entry name" value="TNF-like"/>
    <property type="match status" value="1"/>
</dbReference>
<feature type="domain" description="C1q" evidence="5">
    <location>
        <begin position="96"/>
        <end position="229"/>
    </location>
</feature>
<accession>A0A9D4KXF5</accession>
<protein>
    <recommendedName>
        <fullName evidence="5">C1q domain-containing protein</fullName>
    </recommendedName>
</protein>
<dbReference type="SMART" id="SM00110">
    <property type="entry name" value="C1Q"/>
    <property type="match status" value="1"/>
</dbReference>
<dbReference type="PANTHER" id="PTHR15427:SF50">
    <property type="entry name" value="COMPLEMENT C1Q TUMOR NECROSIS FACTOR-RELATED PROTEIN 2-LIKE"/>
    <property type="match status" value="1"/>
</dbReference>
<feature type="coiled-coil region" evidence="3">
    <location>
        <begin position="29"/>
        <end position="74"/>
    </location>
</feature>
<dbReference type="Pfam" id="PF00386">
    <property type="entry name" value="C1q"/>
    <property type="match status" value="1"/>
</dbReference>
<dbReference type="InterPro" id="IPR050392">
    <property type="entry name" value="Collagen/C1q_domain"/>
</dbReference>
<keyword evidence="2" id="KW-0964">Secreted</keyword>
<dbReference type="Proteomes" id="UP000828390">
    <property type="component" value="Unassembled WGS sequence"/>
</dbReference>
<feature type="signal peptide" evidence="4">
    <location>
        <begin position="1"/>
        <end position="19"/>
    </location>
</feature>
<dbReference type="AlphaFoldDB" id="A0A9D4KXF5"/>
<evidence type="ECO:0000256" key="1">
    <source>
        <dbReference type="ARBA" id="ARBA00004613"/>
    </source>
</evidence>
<dbReference type="PANTHER" id="PTHR15427">
    <property type="entry name" value="EMILIN ELASTIN MICROFIBRIL INTERFACE-LOCATED PROTEIN ELASTIN MICROFIBRIL INTERFACER"/>
    <property type="match status" value="1"/>
</dbReference>
<keyword evidence="4" id="KW-0732">Signal</keyword>
<dbReference type="GO" id="GO:0005576">
    <property type="term" value="C:extracellular region"/>
    <property type="evidence" value="ECO:0007669"/>
    <property type="project" value="UniProtKB-SubCell"/>
</dbReference>
<evidence type="ECO:0000256" key="3">
    <source>
        <dbReference type="SAM" id="Coils"/>
    </source>
</evidence>
<name>A0A9D4KXF5_DREPO</name>
<dbReference type="Gene3D" id="2.60.120.40">
    <property type="match status" value="1"/>
</dbReference>
<comment type="caution">
    <text evidence="6">The sequence shown here is derived from an EMBL/GenBank/DDBJ whole genome shotgun (WGS) entry which is preliminary data.</text>
</comment>
<evidence type="ECO:0000313" key="6">
    <source>
        <dbReference type="EMBL" id="KAH3847428.1"/>
    </source>
</evidence>
<evidence type="ECO:0000256" key="2">
    <source>
        <dbReference type="ARBA" id="ARBA00022525"/>
    </source>
</evidence>
<evidence type="ECO:0000313" key="7">
    <source>
        <dbReference type="Proteomes" id="UP000828390"/>
    </source>
</evidence>
<evidence type="ECO:0000256" key="4">
    <source>
        <dbReference type="SAM" id="SignalP"/>
    </source>
</evidence>
<keyword evidence="7" id="KW-1185">Reference proteome</keyword>
<organism evidence="6 7">
    <name type="scientific">Dreissena polymorpha</name>
    <name type="common">Zebra mussel</name>
    <name type="synonym">Mytilus polymorpha</name>
    <dbReference type="NCBI Taxonomy" id="45954"/>
    <lineage>
        <taxon>Eukaryota</taxon>
        <taxon>Metazoa</taxon>
        <taxon>Spiralia</taxon>
        <taxon>Lophotrochozoa</taxon>
        <taxon>Mollusca</taxon>
        <taxon>Bivalvia</taxon>
        <taxon>Autobranchia</taxon>
        <taxon>Heteroconchia</taxon>
        <taxon>Euheterodonta</taxon>
        <taxon>Imparidentia</taxon>
        <taxon>Neoheterodontei</taxon>
        <taxon>Myida</taxon>
        <taxon>Dreissenoidea</taxon>
        <taxon>Dreissenidae</taxon>
        <taxon>Dreissena</taxon>
    </lineage>
</organism>
<gene>
    <name evidence="6" type="ORF">DPMN_089749</name>
</gene>
<reference evidence="6" key="1">
    <citation type="journal article" date="2019" name="bioRxiv">
        <title>The Genome of the Zebra Mussel, Dreissena polymorpha: A Resource for Invasive Species Research.</title>
        <authorList>
            <person name="McCartney M.A."/>
            <person name="Auch B."/>
            <person name="Kono T."/>
            <person name="Mallez S."/>
            <person name="Zhang Y."/>
            <person name="Obille A."/>
            <person name="Becker A."/>
            <person name="Abrahante J.E."/>
            <person name="Garbe J."/>
            <person name="Badalamenti J.P."/>
            <person name="Herman A."/>
            <person name="Mangelson H."/>
            <person name="Liachko I."/>
            <person name="Sullivan S."/>
            <person name="Sone E.D."/>
            <person name="Koren S."/>
            <person name="Silverstein K.A.T."/>
            <person name="Beckman K.B."/>
            <person name="Gohl D.M."/>
        </authorList>
    </citation>
    <scope>NUCLEOTIDE SEQUENCE</scope>
    <source>
        <strain evidence="6">Duluth1</strain>
        <tissue evidence="6">Whole animal</tissue>
    </source>
</reference>
<feature type="chain" id="PRO_5038824719" description="C1q domain-containing protein" evidence="4">
    <location>
        <begin position="20"/>
        <end position="229"/>
    </location>
</feature>
<dbReference type="OrthoDB" id="6142814at2759"/>
<proteinExistence type="predicted"/>
<evidence type="ECO:0000259" key="5">
    <source>
        <dbReference type="PROSITE" id="PS50871"/>
    </source>
</evidence>
<comment type="subcellular location">
    <subcellularLocation>
        <location evidence="1">Secreted</location>
    </subcellularLocation>
</comment>
<dbReference type="EMBL" id="JAIWYP010000003">
    <property type="protein sequence ID" value="KAH3847428.1"/>
    <property type="molecule type" value="Genomic_DNA"/>
</dbReference>
<dbReference type="InterPro" id="IPR008983">
    <property type="entry name" value="Tumour_necrosis_fac-like_dom"/>
</dbReference>
<dbReference type="InterPro" id="IPR001073">
    <property type="entry name" value="C1q_dom"/>
</dbReference>
<reference evidence="6" key="2">
    <citation type="submission" date="2020-11" db="EMBL/GenBank/DDBJ databases">
        <authorList>
            <person name="McCartney M.A."/>
            <person name="Auch B."/>
            <person name="Kono T."/>
            <person name="Mallez S."/>
            <person name="Becker A."/>
            <person name="Gohl D.M."/>
            <person name="Silverstein K.A.T."/>
            <person name="Koren S."/>
            <person name="Bechman K.B."/>
            <person name="Herman A."/>
            <person name="Abrahante J.E."/>
            <person name="Garbe J."/>
        </authorList>
    </citation>
    <scope>NUCLEOTIDE SEQUENCE</scope>
    <source>
        <strain evidence="6">Duluth1</strain>
        <tissue evidence="6">Whole animal</tissue>
    </source>
</reference>
<dbReference type="PROSITE" id="PS50871">
    <property type="entry name" value="C1Q"/>
    <property type="match status" value="1"/>
</dbReference>